<evidence type="ECO:0008006" key="3">
    <source>
        <dbReference type="Google" id="ProtNLM"/>
    </source>
</evidence>
<proteinExistence type="predicted"/>
<sequence length="269" mass="28466">MSLQSETAIWRDDYDNSGITGGGGDAAYLGSIQGPTGYHTGPGIYNPNPGAGLVYEIFDFNWYAGQGLTGTYGAKYLLNSEGGFSWDTKAAAVSGKFDFVTTGDLDNLYLGYNPFTDTGASPAELTLTTFRAVDPLLVVENFDIAANYVALNTFGVANGNVAIDASDFVSKGLLSNAQYYDKVTLNSAVIYDLSFDIKDASVFEFVLDRYLESRGSDITDSFLNIQTALAGTGVSITYYDAAGDYASGGVITALAQPELEVASDLLLAA</sequence>
<evidence type="ECO:0000313" key="2">
    <source>
        <dbReference type="Proteomes" id="UP000184226"/>
    </source>
</evidence>
<dbReference type="Proteomes" id="UP000184226">
    <property type="component" value="Unassembled WGS sequence"/>
</dbReference>
<dbReference type="EMBL" id="FQXE01000016">
    <property type="protein sequence ID" value="SHI25591.1"/>
    <property type="molecule type" value="Genomic_DNA"/>
</dbReference>
<name>A0A1M5ZN31_9BURK</name>
<dbReference type="RefSeq" id="WP_073108107.1">
    <property type="nucleotide sequence ID" value="NZ_FQXE01000016.1"/>
</dbReference>
<gene>
    <name evidence="1" type="ORF">SAMN04488135_11660</name>
</gene>
<dbReference type="OrthoDB" id="9157423at2"/>
<protein>
    <recommendedName>
        <fullName evidence="3">Heme acquisition protein HasA</fullName>
    </recommendedName>
</protein>
<evidence type="ECO:0000313" key="1">
    <source>
        <dbReference type="EMBL" id="SHI25591.1"/>
    </source>
</evidence>
<accession>A0A1M5ZN31</accession>
<reference evidence="1 2" key="1">
    <citation type="submission" date="2016-11" db="EMBL/GenBank/DDBJ databases">
        <authorList>
            <person name="Jaros S."/>
            <person name="Januszkiewicz K."/>
            <person name="Wedrychowicz H."/>
        </authorList>
    </citation>
    <scope>NUCLEOTIDE SEQUENCE [LARGE SCALE GENOMIC DNA]</scope>
    <source>
        <strain evidence="1 2">CGMCC 1.10190</strain>
    </source>
</reference>
<dbReference type="STRING" id="658167.SAMN04488135_11660"/>
<dbReference type="AlphaFoldDB" id="A0A1M5ZN31"/>
<keyword evidence="2" id="KW-1185">Reference proteome</keyword>
<organism evidence="1 2">
    <name type="scientific">Pollutimonas bauzanensis</name>
    <dbReference type="NCBI Taxonomy" id="658167"/>
    <lineage>
        <taxon>Bacteria</taxon>
        <taxon>Pseudomonadati</taxon>
        <taxon>Pseudomonadota</taxon>
        <taxon>Betaproteobacteria</taxon>
        <taxon>Burkholderiales</taxon>
        <taxon>Alcaligenaceae</taxon>
        <taxon>Pollutimonas</taxon>
    </lineage>
</organism>